<evidence type="ECO:0000256" key="5">
    <source>
        <dbReference type="PROSITE-ProRule" id="PRU10141"/>
    </source>
</evidence>
<feature type="domain" description="Protein kinase" evidence="7">
    <location>
        <begin position="40"/>
        <end position="292"/>
    </location>
</feature>
<keyword evidence="6" id="KW-1133">Transmembrane helix</keyword>
<dbReference type="SMART" id="SM00220">
    <property type="entry name" value="S_TKc"/>
    <property type="match status" value="1"/>
</dbReference>
<evidence type="ECO:0000256" key="1">
    <source>
        <dbReference type="ARBA" id="ARBA00022679"/>
    </source>
</evidence>
<evidence type="ECO:0000256" key="6">
    <source>
        <dbReference type="SAM" id="Phobius"/>
    </source>
</evidence>
<sequence>MSEQEKKGLEKADAQKMLSWALTDKLEGTPNDADPDLPGFEILNILGRGGMGTVYKARHDGLGRTVALKVFTARGGGDHELFIERLKREGRLMAQLEHPNVLGIYDADMLSDGTPYLVLEYVKGDDLQKRIYESKRLKLKEAIRVAVKVCNGISAVHSLGVIHRDIKPANVLLGDDGSVKVTDFGVSKETSAEDRTALTMTGTAIGTVDYMSPEQSNGGTVDERSDIYSIGVMLYEMIAGVTPRGAFEPLAKYGAPKDLDRLVMRCLQRDPNKRPDSAASVAMQLKRVYKQLRGRKVQKASSGIYAALAGLACIGVLAMFIAREIREKKSGGEVIGSSGGGVVTGGAVAQAKEGVKVYGQWIDLVDGLDVQEASLSGQWWKHENKLITNSSTAALIEFAEPVSGRYAVRLNFTRVSGEGTIVVVLPTELGSLSVVLGSDSIEIPELGEGSKGVSEKRLHDLQLGVAYSLTIDVRGGKVIGKLDDATWAEWQLEEPLRVLPRRWRRVDEGRIGLGVTGAQVIFNESKVVHREPK</sequence>
<dbReference type="SUPFAM" id="SSF56112">
    <property type="entry name" value="Protein kinase-like (PK-like)"/>
    <property type="match status" value="1"/>
</dbReference>
<keyword evidence="9" id="KW-1185">Reference proteome</keyword>
<evidence type="ECO:0000313" key="8">
    <source>
        <dbReference type="EMBL" id="MFD2158045.1"/>
    </source>
</evidence>
<dbReference type="Gene3D" id="3.30.200.20">
    <property type="entry name" value="Phosphorylase Kinase, domain 1"/>
    <property type="match status" value="1"/>
</dbReference>
<gene>
    <name evidence="8" type="ORF">ACFSW8_03945</name>
</gene>
<keyword evidence="4 5" id="KW-0067">ATP-binding</keyword>
<comment type="caution">
    <text evidence="8">The sequence shown here is derived from an EMBL/GenBank/DDBJ whole genome shotgun (WGS) entry which is preliminary data.</text>
</comment>
<feature type="binding site" evidence="5">
    <location>
        <position position="69"/>
    </location>
    <ligand>
        <name>ATP</name>
        <dbReference type="ChEBI" id="CHEBI:30616"/>
    </ligand>
</feature>
<keyword evidence="8" id="KW-0723">Serine/threonine-protein kinase</keyword>
<dbReference type="RefSeq" id="WP_377177505.1">
    <property type="nucleotide sequence ID" value="NZ_JBHUJB010000020.1"/>
</dbReference>
<dbReference type="EMBL" id="JBHUJB010000020">
    <property type="protein sequence ID" value="MFD2158045.1"/>
    <property type="molecule type" value="Genomic_DNA"/>
</dbReference>
<evidence type="ECO:0000256" key="3">
    <source>
        <dbReference type="ARBA" id="ARBA00022777"/>
    </source>
</evidence>
<evidence type="ECO:0000259" key="7">
    <source>
        <dbReference type="PROSITE" id="PS50011"/>
    </source>
</evidence>
<dbReference type="InterPro" id="IPR017441">
    <property type="entry name" value="Protein_kinase_ATP_BS"/>
</dbReference>
<dbReference type="PANTHER" id="PTHR43289">
    <property type="entry name" value="MITOGEN-ACTIVATED PROTEIN KINASE KINASE KINASE 20-RELATED"/>
    <property type="match status" value="1"/>
</dbReference>
<organism evidence="8 9">
    <name type="scientific">Rubritalea tangerina</name>
    <dbReference type="NCBI Taxonomy" id="430798"/>
    <lineage>
        <taxon>Bacteria</taxon>
        <taxon>Pseudomonadati</taxon>
        <taxon>Verrucomicrobiota</taxon>
        <taxon>Verrucomicrobiia</taxon>
        <taxon>Verrucomicrobiales</taxon>
        <taxon>Rubritaleaceae</taxon>
        <taxon>Rubritalea</taxon>
    </lineage>
</organism>
<keyword evidence="6" id="KW-0812">Transmembrane</keyword>
<name>A0ABW4Z821_9BACT</name>
<evidence type="ECO:0000256" key="2">
    <source>
        <dbReference type="ARBA" id="ARBA00022741"/>
    </source>
</evidence>
<dbReference type="CDD" id="cd14014">
    <property type="entry name" value="STKc_PknB_like"/>
    <property type="match status" value="1"/>
</dbReference>
<dbReference type="PROSITE" id="PS00107">
    <property type="entry name" value="PROTEIN_KINASE_ATP"/>
    <property type="match status" value="1"/>
</dbReference>
<keyword evidence="2 5" id="KW-0547">Nucleotide-binding</keyword>
<reference evidence="9" key="1">
    <citation type="journal article" date="2019" name="Int. J. Syst. Evol. Microbiol.">
        <title>The Global Catalogue of Microorganisms (GCM) 10K type strain sequencing project: providing services to taxonomists for standard genome sequencing and annotation.</title>
        <authorList>
            <consortium name="The Broad Institute Genomics Platform"/>
            <consortium name="The Broad Institute Genome Sequencing Center for Infectious Disease"/>
            <person name="Wu L."/>
            <person name="Ma J."/>
        </authorList>
    </citation>
    <scope>NUCLEOTIDE SEQUENCE [LARGE SCALE GENOMIC DNA]</scope>
    <source>
        <strain evidence="9">CCUG 57942</strain>
    </source>
</reference>
<accession>A0ABW4Z821</accession>
<dbReference type="Pfam" id="PF00069">
    <property type="entry name" value="Pkinase"/>
    <property type="match status" value="1"/>
</dbReference>
<evidence type="ECO:0000313" key="9">
    <source>
        <dbReference type="Proteomes" id="UP001597389"/>
    </source>
</evidence>
<keyword evidence="6" id="KW-0472">Membrane</keyword>
<dbReference type="PROSITE" id="PS50011">
    <property type="entry name" value="PROTEIN_KINASE_DOM"/>
    <property type="match status" value="1"/>
</dbReference>
<dbReference type="InterPro" id="IPR000719">
    <property type="entry name" value="Prot_kinase_dom"/>
</dbReference>
<dbReference type="InterPro" id="IPR008271">
    <property type="entry name" value="Ser/Thr_kinase_AS"/>
</dbReference>
<evidence type="ECO:0000256" key="4">
    <source>
        <dbReference type="ARBA" id="ARBA00022840"/>
    </source>
</evidence>
<protein>
    <submittedName>
        <fullName evidence="8">Serine/threonine protein kinase</fullName>
    </submittedName>
</protein>
<keyword evidence="1" id="KW-0808">Transferase</keyword>
<dbReference type="GO" id="GO:0004674">
    <property type="term" value="F:protein serine/threonine kinase activity"/>
    <property type="evidence" value="ECO:0007669"/>
    <property type="project" value="UniProtKB-KW"/>
</dbReference>
<proteinExistence type="predicted"/>
<dbReference type="InterPro" id="IPR011009">
    <property type="entry name" value="Kinase-like_dom_sf"/>
</dbReference>
<dbReference type="PROSITE" id="PS00108">
    <property type="entry name" value="PROTEIN_KINASE_ST"/>
    <property type="match status" value="1"/>
</dbReference>
<dbReference type="PANTHER" id="PTHR43289:SF30">
    <property type="entry name" value="NON-SPECIFIC SERINE_THREONINE PROTEIN KINASE"/>
    <property type="match status" value="1"/>
</dbReference>
<keyword evidence="3 8" id="KW-0418">Kinase</keyword>
<dbReference type="Proteomes" id="UP001597389">
    <property type="component" value="Unassembled WGS sequence"/>
</dbReference>
<feature type="transmembrane region" description="Helical" evidence="6">
    <location>
        <begin position="303"/>
        <end position="322"/>
    </location>
</feature>
<dbReference type="Gene3D" id="1.10.510.10">
    <property type="entry name" value="Transferase(Phosphotransferase) domain 1"/>
    <property type="match status" value="1"/>
</dbReference>